<keyword evidence="1 6" id="KW-0645">Protease</keyword>
<dbReference type="Proteomes" id="UP000007110">
    <property type="component" value="Unassembled WGS sequence"/>
</dbReference>
<dbReference type="KEGG" id="spu:115922654"/>
<sequence>MPKIVLACSMPSSRSGSLPLLTHGMMENLFHEFGHAIHSMLGRTRYQHVTGTRCSTDYAEVPSILMEYFANDYRVLREFARHHQTNETLPEEMINRLCQSKKFGSAYEMQTQVFYSILDQVYHGNHPLDRPTVEILEEIQKQHSSIPYVPGSAWHLRFGHLVGYGAKYYSYLYSRAVASKVWHGCFAADPLRQETGEKYRREMLSHGGGKEPAVMVENMIGKRLSSEELVDALIDETKS</sequence>
<dbReference type="OMA" id="SITMENQ"/>
<feature type="domain" description="Peptidase M3A/M3B catalytic" evidence="7">
    <location>
        <begin position="1"/>
        <end position="232"/>
    </location>
</feature>
<dbReference type="FunFam" id="1.10.1370.10:FF:000026">
    <property type="entry name" value="Si:ch73-1a9.4"/>
    <property type="match status" value="1"/>
</dbReference>
<evidence type="ECO:0000313" key="9">
    <source>
        <dbReference type="Proteomes" id="UP000007110"/>
    </source>
</evidence>
<dbReference type="GO" id="GO:0004222">
    <property type="term" value="F:metalloendopeptidase activity"/>
    <property type="evidence" value="ECO:0007669"/>
    <property type="project" value="InterPro"/>
</dbReference>
<dbReference type="InterPro" id="IPR001567">
    <property type="entry name" value="Pept_M3A_M3B_dom"/>
</dbReference>
<dbReference type="EnsemblMetazoa" id="XM_030981943">
    <property type="protein sequence ID" value="XP_030837803"/>
    <property type="gene ID" value="LOC115922654"/>
</dbReference>
<evidence type="ECO:0000256" key="5">
    <source>
        <dbReference type="ARBA" id="ARBA00023049"/>
    </source>
</evidence>
<evidence type="ECO:0000256" key="6">
    <source>
        <dbReference type="RuleBase" id="RU003435"/>
    </source>
</evidence>
<evidence type="ECO:0000313" key="8">
    <source>
        <dbReference type="EnsemblMetazoa" id="XP_030837803"/>
    </source>
</evidence>
<dbReference type="FunFam" id="3.40.390.10:FF:000172">
    <property type="match status" value="1"/>
</dbReference>
<reference evidence="8" key="2">
    <citation type="submission" date="2021-01" db="UniProtKB">
        <authorList>
            <consortium name="EnsemblMetazoa"/>
        </authorList>
    </citation>
    <scope>IDENTIFICATION</scope>
</reference>
<dbReference type="OrthoDB" id="17530at2759"/>
<dbReference type="InterPro" id="IPR045090">
    <property type="entry name" value="Pept_M3A_M3B"/>
</dbReference>
<dbReference type="PANTHER" id="PTHR11804">
    <property type="entry name" value="PROTEASE M3 THIMET OLIGOPEPTIDASE-RELATED"/>
    <property type="match status" value="1"/>
</dbReference>
<evidence type="ECO:0000256" key="4">
    <source>
        <dbReference type="ARBA" id="ARBA00022833"/>
    </source>
</evidence>
<dbReference type="Pfam" id="PF01432">
    <property type="entry name" value="Peptidase_M3"/>
    <property type="match status" value="1"/>
</dbReference>
<keyword evidence="5 6" id="KW-0482">Metalloprotease</keyword>
<evidence type="ECO:0000256" key="3">
    <source>
        <dbReference type="ARBA" id="ARBA00022801"/>
    </source>
</evidence>
<evidence type="ECO:0000256" key="1">
    <source>
        <dbReference type="ARBA" id="ARBA00022670"/>
    </source>
</evidence>
<dbReference type="PANTHER" id="PTHR11804:SF79">
    <property type="entry name" value="MITOCHONDRIAL INTERMEDIATE PEPTIDASE"/>
    <property type="match status" value="1"/>
</dbReference>
<dbReference type="GO" id="GO:0006508">
    <property type="term" value="P:proteolysis"/>
    <property type="evidence" value="ECO:0007669"/>
    <property type="project" value="UniProtKB-KW"/>
</dbReference>
<keyword evidence="3 6" id="KW-0378">Hydrolase</keyword>
<dbReference type="GeneID" id="115922654"/>
<dbReference type="Gene3D" id="1.10.1370.40">
    <property type="match status" value="2"/>
</dbReference>
<protein>
    <recommendedName>
        <fullName evidence="7">Peptidase M3A/M3B catalytic domain-containing protein</fullName>
    </recommendedName>
</protein>
<comment type="similarity">
    <text evidence="6">Belongs to the peptidase M3 family.</text>
</comment>
<dbReference type="InParanoid" id="A0A7M7NMF2"/>
<dbReference type="RefSeq" id="XP_030837803.1">
    <property type="nucleotide sequence ID" value="XM_030981943.1"/>
</dbReference>
<keyword evidence="4 6" id="KW-0862">Zinc</keyword>
<comment type="cofactor">
    <cofactor evidence="6">
        <name>Zn(2+)</name>
        <dbReference type="ChEBI" id="CHEBI:29105"/>
    </cofactor>
    <text evidence="6">Binds 1 zinc ion.</text>
</comment>
<organism evidence="8 9">
    <name type="scientific">Strongylocentrotus purpuratus</name>
    <name type="common">Purple sea urchin</name>
    <dbReference type="NCBI Taxonomy" id="7668"/>
    <lineage>
        <taxon>Eukaryota</taxon>
        <taxon>Metazoa</taxon>
        <taxon>Echinodermata</taxon>
        <taxon>Eleutherozoa</taxon>
        <taxon>Echinozoa</taxon>
        <taxon>Echinoidea</taxon>
        <taxon>Euechinoidea</taxon>
        <taxon>Echinacea</taxon>
        <taxon>Camarodonta</taxon>
        <taxon>Echinidea</taxon>
        <taxon>Strongylocentrotidae</taxon>
        <taxon>Strongylocentrotus</taxon>
    </lineage>
</organism>
<dbReference type="GO" id="GO:0046872">
    <property type="term" value="F:metal ion binding"/>
    <property type="evidence" value="ECO:0007669"/>
    <property type="project" value="UniProtKB-UniRule"/>
</dbReference>
<name>A0A7M7NMF2_STRPU</name>
<evidence type="ECO:0000259" key="7">
    <source>
        <dbReference type="Pfam" id="PF01432"/>
    </source>
</evidence>
<accession>A0A7M7NMF2</accession>
<reference evidence="9" key="1">
    <citation type="submission" date="2015-02" db="EMBL/GenBank/DDBJ databases">
        <title>Genome sequencing for Strongylocentrotus purpuratus.</title>
        <authorList>
            <person name="Murali S."/>
            <person name="Liu Y."/>
            <person name="Vee V."/>
            <person name="English A."/>
            <person name="Wang M."/>
            <person name="Skinner E."/>
            <person name="Han Y."/>
            <person name="Muzny D.M."/>
            <person name="Worley K.C."/>
            <person name="Gibbs R.A."/>
        </authorList>
    </citation>
    <scope>NUCLEOTIDE SEQUENCE</scope>
</reference>
<dbReference type="AlphaFoldDB" id="A0A7M7NMF2"/>
<proteinExistence type="inferred from homology"/>
<keyword evidence="2 6" id="KW-0479">Metal-binding</keyword>
<keyword evidence="9" id="KW-1185">Reference proteome</keyword>
<evidence type="ECO:0000256" key="2">
    <source>
        <dbReference type="ARBA" id="ARBA00022723"/>
    </source>
</evidence>
<dbReference type="SUPFAM" id="SSF55486">
    <property type="entry name" value="Metalloproteases ('zincins'), catalytic domain"/>
    <property type="match status" value="1"/>
</dbReference>